<proteinExistence type="predicted"/>
<name>A0A7V7GQ80_9GAMM</name>
<evidence type="ECO:0000313" key="1">
    <source>
        <dbReference type="EMBL" id="KAA0691814.1"/>
    </source>
</evidence>
<evidence type="ECO:0000313" key="2">
    <source>
        <dbReference type="Proteomes" id="UP000463138"/>
    </source>
</evidence>
<sequence length="63" mass="6895">MELQRRSLGFAALPLIRQESVANSDFADGVQDAVQYRFITVLNPIQPGSGGAASYLMTLYQSM</sequence>
<protein>
    <submittedName>
        <fullName evidence="1">Uncharacterized protein</fullName>
    </submittedName>
</protein>
<reference evidence="1 2" key="1">
    <citation type="submission" date="2018-07" db="EMBL/GenBank/DDBJ databases">
        <title>Pseudomonas laoshanensis sp. nov., isolated from soil.</title>
        <authorList>
            <person name="Sun J."/>
            <person name="Yu L."/>
            <person name="Wang M."/>
            <person name="Zhang C."/>
        </authorList>
    </citation>
    <scope>NUCLEOTIDE SEQUENCE [LARGE SCALE GENOMIC DNA]</scope>
    <source>
        <strain evidence="1 2">Y22</strain>
    </source>
</reference>
<accession>A0A7V7GQ80</accession>
<organism evidence="1 2">
    <name type="scientific">Halopseudomonas laoshanensis</name>
    <dbReference type="NCBI Taxonomy" id="2268758"/>
    <lineage>
        <taxon>Bacteria</taxon>
        <taxon>Pseudomonadati</taxon>
        <taxon>Pseudomonadota</taxon>
        <taxon>Gammaproteobacteria</taxon>
        <taxon>Pseudomonadales</taxon>
        <taxon>Pseudomonadaceae</taxon>
        <taxon>Halopseudomonas</taxon>
    </lineage>
</organism>
<keyword evidence="2" id="KW-1185">Reference proteome</keyword>
<dbReference type="Proteomes" id="UP000463138">
    <property type="component" value="Unassembled WGS sequence"/>
</dbReference>
<dbReference type="AlphaFoldDB" id="A0A7V7GQ80"/>
<dbReference type="EMBL" id="QOVF01000007">
    <property type="protein sequence ID" value="KAA0691814.1"/>
    <property type="molecule type" value="Genomic_DNA"/>
</dbReference>
<gene>
    <name evidence="1" type="ORF">DT594_16385</name>
</gene>
<comment type="caution">
    <text evidence="1">The sequence shown here is derived from an EMBL/GenBank/DDBJ whole genome shotgun (WGS) entry which is preliminary data.</text>
</comment>